<evidence type="ECO:0000256" key="6">
    <source>
        <dbReference type="ARBA" id="ARBA00023139"/>
    </source>
</evidence>
<keyword evidence="8 10" id="KW-0012">Acyltransferase</keyword>
<comment type="subcellular location">
    <subcellularLocation>
        <location evidence="1">Endomembrane system</location>
        <topology evidence="1">Multi-pass membrane protein</topology>
    </subcellularLocation>
</comment>
<feature type="domain" description="Palmitoyltransferase DHHC" evidence="11">
    <location>
        <begin position="3"/>
        <end position="110"/>
    </location>
</feature>
<accession>A0ABR2HIT9</accession>
<keyword evidence="5 10" id="KW-0472">Membrane</keyword>
<keyword evidence="7" id="KW-0449">Lipoprotein</keyword>
<evidence type="ECO:0000256" key="3">
    <source>
        <dbReference type="ARBA" id="ARBA00022692"/>
    </source>
</evidence>
<sequence>MKLRYDHYCPWVLVPIGERNHFIFLLFLLSCLIAASYYFYCDICLLIYSGKELSSMYTDFFEIVYLLLEKYPIAFGCTICLFVVCLSLFAFLFIHLRNISNNITTIEIEKYESIRRERKENGDETPVVNFYDKGFKNNWKQFLFPEKPKEGKPVKVYIE</sequence>
<keyword evidence="13" id="KW-1185">Reference proteome</keyword>
<gene>
    <name evidence="12" type="ORF">M9Y10_019205</name>
</gene>
<comment type="similarity">
    <text evidence="10">Belongs to the DHHC palmitoyltransferase family.</text>
</comment>
<dbReference type="EMBL" id="JAPFFF010000027">
    <property type="protein sequence ID" value="KAK8848149.1"/>
    <property type="molecule type" value="Genomic_DNA"/>
</dbReference>
<dbReference type="InterPro" id="IPR001594">
    <property type="entry name" value="Palmitoyltrfase_DHHC"/>
</dbReference>
<name>A0ABR2HIT9_9EUKA</name>
<dbReference type="InterPro" id="IPR039859">
    <property type="entry name" value="PFA4/ZDH16/20/ERF2-like"/>
</dbReference>
<keyword evidence="2 10" id="KW-0808">Transferase</keyword>
<feature type="transmembrane region" description="Helical" evidence="10">
    <location>
        <begin position="21"/>
        <end position="48"/>
    </location>
</feature>
<dbReference type="PROSITE" id="PS50216">
    <property type="entry name" value="DHHC"/>
    <property type="match status" value="1"/>
</dbReference>
<evidence type="ECO:0000256" key="4">
    <source>
        <dbReference type="ARBA" id="ARBA00022989"/>
    </source>
</evidence>
<evidence type="ECO:0000256" key="10">
    <source>
        <dbReference type="RuleBase" id="RU079119"/>
    </source>
</evidence>
<keyword evidence="3 10" id="KW-0812">Transmembrane</keyword>
<evidence type="ECO:0000256" key="5">
    <source>
        <dbReference type="ARBA" id="ARBA00023136"/>
    </source>
</evidence>
<dbReference type="PROSITE" id="PS51257">
    <property type="entry name" value="PROKAR_LIPOPROTEIN"/>
    <property type="match status" value="1"/>
</dbReference>
<evidence type="ECO:0000313" key="12">
    <source>
        <dbReference type="EMBL" id="KAK8848149.1"/>
    </source>
</evidence>
<dbReference type="Proteomes" id="UP001470230">
    <property type="component" value="Unassembled WGS sequence"/>
</dbReference>
<dbReference type="PANTHER" id="PTHR22883:SF43">
    <property type="entry name" value="PALMITOYLTRANSFERASE APP"/>
    <property type="match status" value="1"/>
</dbReference>
<evidence type="ECO:0000313" key="13">
    <source>
        <dbReference type="Proteomes" id="UP001470230"/>
    </source>
</evidence>
<keyword evidence="4 10" id="KW-1133">Transmembrane helix</keyword>
<reference evidence="12 13" key="1">
    <citation type="submission" date="2024-04" db="EMBL/GenBank/DDBJ databases">
        <title>Tritrichomonas musculus Genome.</title>
        <authorList>
            <person name="Alves-Ferreira E."/>
            <person name="Grigg M."/>
            <person name="Lorenzi H."/>
            <person name="Galac M."/>
        </authorList>
    </citation>
    <scope>NUCLEOTIDE SEQUENCE [LARGE SCALE GENOMIC DNA]</scope>
    <source>
        <strain evidence="12 13">EAF2021</strain>
    </source>
</reference>
<protein>
    <recommendedName>
        <fullName evidence="10">Palmitoyltransferase</fullName>
        <ecNumber evidence="10">2.3.1.225</ecNumber>
    </recommendedName>
</protein>
<evidence type="ECO:0000256" key="9">
    <source>
        <dbReference type="ARBA" id="ARBA00048048"/>
    </source>
</evidence>
<dbReference type="Pfam" id="PF01529">
    <property type="entry name" value="DHHC"/>
    <property type="match status" value="1"/>
</dbReference>
<keyword evidence="6" id="KW-0564">Palmitate</keyword>
<organism evidence="12 13">
    <name type="scientific">Tritrichomonas musculus</name>
    <dbReference type="NCBI Taxonomy" id="1915356"/>
    <lineage>
        <taxon>Eukaryota</taxon>
        <taxon>Metamonada</taxon>
        <taxon>Parabasalia</taxon>
        <taxon>Tritrichomonadida</taxon>
        <taxon>Tritrichomonadidae</taxon>
        <taxon>Tritrichomonas</taxon>
    </lineage>
</organism>
<dbReference type="PANTHER" id="PTHR22883">
    <property type="entry name" value="ZINC FINGER DHHC DOMAIN CONTAINING PROTEIN"/>
    <property type="match status" value="1"/>
</dbReference>
<evidence type="ECO:0000259" key="11">
    <source>
        <dbReference type="Pfam" id="PF01529"/>
    </source>
</evidence>
<dbReference type="EC" id="2.3.1.225" evidence="10"/>
<evidence type="ECO:0000256" key="2">
    <source>
        <dbReference type="ARBA" id="ARBA00022679"/>
    </source>
</evidence>
<proteinExistence type="inferred from homology"/>
<comment type="catalytic activity">
    <reaction evidence="9 10">
        <text>L-cysteinyl-[protein] + hexadecanoyl-CoA = S-hexadecanoyl-L-cysteinyl-[protein] + CoA</text>
        <dbReference type="Rhea" id="RHEA:36683"/>
        <dbReference type="Rhea" id="RHEA-COMP:10131"/>
        <dbReference type="Rhea" id="RHEA-COMP:11032"/>
        <dbReference type="ChEBI" id="CHEBI:29950"/>
        <dbReference type="ChEBI" id="CHEBI:57287"/>
        <dbReference type="ChEBI" id="CHEBI:57379"/>
        <dbReference type="ChEBI" id="CHEBI:74151"/>
        <dbReference type="EC" id="2.3.1.225"/>
    </reaction>
</comment>
<comment type="domain">
    <text evidence="10">The DHHC domain is required for palmitoyltransferase activity.</text>
</comment>
<comment type="caution">
    <text evidence="12">The sequence shown here is derived from an EMBL/GenBank/DDBJ whole genome shotgun (WGS) entry which is preliminary data.</text>
</comment>
<feature type="transmembrane region" description="Helical" evidence="10">
    <location>
        <begin position="73"/>
        <end position="94"/>
    </location>
</feature>
<evidence type="ECO:0000256" key="8">
    <source>
        <dbReference type="ARBA" id="ARBA00023315"/>
    </source>
</evidence>
<evidence type="ECO:0000256" key="1">
    <source>
        <dbReference type="ARBA" id="ARBA00004127"/>
    </source>
</evidence>
<evidence type="ECO:0000256" key="7">
    <source>
        <dbReference type="ARBA" id="ARBA00023288"/>
    </source>
</evidence>